<feature type="transmembrane region" description="Helical" evidence="1">
    <location>
        <begin position="31"/>
        <end position="51"/>
    </location>
</feature>
<sequence length="260" mass="29455">MTSEKSQMATEAGKQNFFYNDERYHQLKLKLFGTLLVTLVLVAGFVGVVYIQSKTIQQLSVLDEDNGNQYKVVEETKQQVQTTEAEQDPRIYFFENVMGDLKILVDLDRDLTIIKNVTTGNCFLTYNENVPLIENGGKIDGDLQLEIIRKDNPEEHSVMDSVLRYDETAIIPPEYLTATTHKAARGMCNGHQSYWADNGRVAVPRNRRQAAVRPASSICCYETYSCCMGGYPAWCVRYTCSNCGVAAKSVATWDCDREYY</sequence>
<evidence type="ECO:0008006" key="4">
    <source>
        <dbReference type="Google" id="ProtNLM"/>
    </source>
</evidence>
<dbReference type="EMBL" id="JAIZAY010000019">
    <property type="protein sequence ID" value="KAJ8023289.1"/>
    <property type="molecule type" value="Genomic_DNA"/>
</dbReference>
<name>A0A9Q0YJA3_HOLLE</name>
<gene>
    <name evidence="2" type="ORF">HOLleu_35659</name>
</gene>
<keyword evidence="3" id="KW-1185">Reference proteome</keyword>
<accession>A0A9Q0YJA3</accession>
<protein>
    <recommendedName>
        <fullName evidence="4">BRICHOS domain-containing protein</fullName>
    </recommendedName>
</protein>
<organism evidence="2 3">
    <name type="scientific">Holothuria leucospilota</name>
    <name type="common">Black long sea cucumber</name>
    <name type="synonym">Mertensiothuria leucospilota</name>
    <dbReference type="NCBI Taxonomy" id="206669"/>
    <lineage>
        <taxon>Eukaryota</taxon>
        <taxon>Metazoa</taxon>
        <taxon>Echinodermata</taxon>
        <taxon>Eleutherozoa</taxon>
        <taxon>Echinozoa</taxon>
        <taxon>Holothuroidea</taxon>
        <taxon>Aspidochirotacea</taxon>
        <taxon>Aspidochirotida</taxon>
        <taxon>Holothuriidae</taxon>
        <taxon>Holothuria</taxon>
    </lineage>
</organism>
<keyword evidence="1" id="KW-0472">Membrane</keyword>
<reference evidence="2" key="1">
    <citation type="submission" date="2021-10" db="EMBL/GenBank/DDBJ databases">
        <title>Tropical sea cucumber genome reveals ecological adaptation and Cuvierian tubules defense mechanism.</title>
        <authorList>
            <person name="Chen T."/>
        </authorList>
    </citation>
    <scope>NUCLEOTIDE SEQUENCE</scope>
    <source>
        <strain evidence="2">Nanhai2018</strain>
        <tissue evidence="2">Muscle</tissue>
    </source>
</reference>
<comment type="caution">
    <text evidence="2">The sequence shown here is derived from an EMBL/GenBank/DDBJ whole genome shotgun (WGS) entry which is preliminary data.</text>
</comment>
<dbReference type="Proteomes" id="UP001152320">
    <property type="component" value="Chromosome 19"/>
</dbReference>
<evidence type="ECO:0000313" key="2">
    <source>
        <dbReference type="EMBL" id="KAJ8023289.1"/>
    </source>
</evidence>
<keyword evidence="1" id="KW-0812">Transmembrane</keyword>
<dbReference type="AlphaFoldDB" id="A0A9Q0YJA3"/>
<proteinExistence type="predicted"/>
<evidence type="ECO:0000256" key="1">
    <source>
        <dbReference type="SAM" id="Phobius"/>
    </source>
</evidence>
<evidence type="ECO:0000313" key="3">
    <source>
        <dbReference type="Proteomes" id="UP001152320"/>
    </source>
</evidence>
<keyword evidence="1" id="KW-1133">Transmembrane helix</keyword>